<name>A0A1X0NT91_9TRYP</name>
<feature type="coiled-coil region" evidence="1">
    <location>
        <begin position="378"/>
        <end position="451"/>
    </location>
</feature>
<feature type="compositionally biased region" description="Polar residues" evidence="2">
    <location>
        <begin position="72"/>
        <end position="86"/>
    </location>
</feature>
<evidence type="ECO:0000313" key="3">
    <source>
        <dbReference type="EMBL" id="ORC87927.1"/>
    </source>
</evidence>
<sequence length="464" mass="51729">MSAKVQTPMQNEYPVEVDQPVKADVAAPAADEAAVAAPAAAEAVEAAPAAPEEAPEYPVEPKAESPVDTRTKSQTSVEGRNKSASGSLRERDPVDGANDAEERLALARAKAAAAKSAVADRRASNRSVDADSIRSEGGASGAHGRARRSSSGARRGSIRSVFDSVDEAEEALRAMDEREREMDERLQVYSEVVGLRKELRVVRDDANRTRAQLQLLSHASNQDVPSAADLAAAEEAAGRSSVQHQWTAACRRFPCAPDDVTSWAKVRVDDLVQRLAAAEAKFYKGEDAAVKLLSTQEATINANTDARDRAKAELNASVEEEMMKLAETRDRLRQVEREQWFHIKRGTHVKQRQTPARARKEATQHRAYQSETKEVGDVVQLVNERTELTEQVRQFRRALEDNKHSYMEEQKQLEQQLEAAEENGKDARELRERFEKENEDLRNIKQDLQRVLQYVRVRNREGME</sequence>
<accession>A0A1X0NT91</accession>
<dbReference type="GeneID" id="39986449"/>
<keyword evidence="1" id="KW-0175">Coiled coil</keyword>
<feature type="compositionally biased region" description="Basic and acidic residues" evidence="2">
    <location>
        <begin position="88"/>
        <end position="105"/>
    </location>
</feature>
<feature type="compositionally biased region" description="Low complexity" evidence="2">
    <location>
        <begin position="106"/>
        <end position="117"/>
    </location>
</feature>
<keyword evidence="4" id="KW-1185">Reference proteome</keyword>
<feature type="region of interest" description="Disordered" evidence="2">
    <location>
        <begin position="38"/>
        <end position="160"/>
    </location>
</feature>
<feature type="compositionally biased region" description="Basic and acidic residues" evidence="2">
    <location>
        <begin position="118"/>
        <end position="134"/>
    </location>
</feature>
<dbReference type="RefSeq" id="XP_028881993.1">
    <property type="nucleotide sequence ID" value="XM_029026669.1"/>
</dbReference>
<dbReference type="VEuPathDB" id="TriTrypDB:TM35_000191710"/>
<dbReference type="EMBL" id="NBCO01000019">
    <property type="protein sequence ID" value="ORC87927.1"/>
    <property type="molecule type" value="Genomic_DNA"/>
</dbReference>
<organism evidence="3 4">
    <name type="scientific">Trypanosoma theileri</name>
    <dbReference type="NCBI Taxonomy" id="67003"/>
    <lineage>
        <taxon>Eukaryota</taxon>
        <taxon>Discoba</taxon>
        <taxon>Euglenozoa</taxon>
        <taxon>Kinetoplastea</taxon>
        <taxon>Metakinetoplastina</taxon>
        <taxon>Trypanosomatida</taxon>
        <taxon>Trypanosomatidae</taxon>
        <taxon>Trypanosoma</taxon>
    </lineage>
</organism>
<evidence type="ECO:0000313" key="4">
    <source>
        <dbReference type="Proteomes" id="UP000192257"/>
    </source>
</evidence>
<proteinExistence type="predicted"/>
<evidence type="ECO:0000256" key="1">
    <source>
        <dbReference type="SAM" id="Coils"/>
    </source>
</evidence>
<evidence type="ECO:0000256" key="2">
    <source>
        <dbReference type="SAM" id="MobiDB-lite"/>
    </source>
</evidence>
<feature type="coiled-coil region" evidence="1">
    <location>
        <begin position="311"/>
        <end position="338"/>
    </location>
</feature>
<feature type="compositionally biased region" description="Low complexity" evidence="2">
    <location>
        <begin position="149"/>
        <end position="160"/>
    </location>
</feature>
<reference evidence="3 4" key="1">
    <citation type="submission" date="2017-03" db="EMBL/GenBank/DDBJ databases">
        <title>An alternative strategy for trypanosome survival in the mammalian bloodstream revealed through genome and transcriptome analysis of the ubiquitous bovine parasite Trypanosoma (Megatrypanum) theileri.</title>
        <authorList>
            <person name="Kelly S."/>
            <person name="Ivens A."/>
            <person name="Mott A."/>
            <person name="O'Neill E."/>
            <person name="Emms D."/>
            <person name="Macleod O."/>
            <person name="Voorheis P."/>
            <person name="Matthews J."/>
            <person name="Matthews K."/>
            <person name="Carrington M."/>
        </authorList>
    </citation>
    <scope>NUCLEOTIDE SEQUENCE [LARGE SCALE GENOMIC DNA]</scope>
    <source>
        <strain evidence="3">Edinburgh</strain>
    </source>
</reference>
<protein>
    <submittedName>
        <fullName evidence="3">Uncharacterized protein</fullName>
    </submittedName>
</protein>
<dbReference type="AlphaFoldDB" id="A0A1X0NT91"/>
<feature type="compositionally biased region" description="Basic and acidic residues" evidence="2">
    <location>
        <begin position="59"/>
        <end position="71"/>
    </location>
</feature>
<feature type="compositionally biased region" description="Low complexity" evidence="2">
    <location>
        <begin position="38"/>
        <end position="52"/>
    </location>
</feature>
<gene>
    <name evidence="3" type="ORF">TM35_000191710</name>
</gene>
<comment type="caution">
    <text evidence="3">The sequence shown here is derived from an EMBL/GenBank/DDBJ whole genome shotgun (WGS) entry which is preliminary data.</text>
</comment>
<dbReference type="OrthoDB" id="265772at2759"/>
<dbReference type="Proteomes" id="UP000192257">
    <property type="component" value="Unassembled WGS sequence"/>
</dbReference>